<dbReference type="Proteomes" id="UP000184375">
    <property type="component" value="Unassembled WGS sequence"/>
</dbReference>
<feature type="transmembrane region" description="Helical" evidence="10">
    <location>
        <begin position="70"/>
        <end position="95"/>
    </location>
</feature>
<evidence type="ECO:0000256" key="4">
    <source>
        <dbReference type="ARBA" id="ARBA00022989"/>
    </source>
</evidence>
<dbReference type="STRING" id="447595.SAMN05660826_00662"/>
<dbReference type="Pfam" id="PF02537">
    <property type="entry name" value="CRCB"/>
    <property type="match status" value="1"/>
</dbReference>
<keyword evidence="6 10" id="KW-0407">Ion channel</keyword>
<evidence type="ECO:0000256" key="6">
    <source>
        <dbReference type="ARBA" id="ARBA00023303"/>
    </source>
</evidence>
<dbReference type="HAMAP" id="MF_00454">
    <property type="entry name" value="FluC"/>
    <property type="match status" value="1"/>
</dbReference>
<sequence length="134" mass="14497">MEKKLIYLYISIGGALGALARYILSAWLNDKITTDIPFGTLFINLTGSFLLGLLYSLSMNFIVSENIIKFFIMIGFLGAFTTFSTFSLETLIMLYEGSLKGALINVVSNVLGGLVATFLGINLINLIAGVKGLV</sequence>
<accession>A0A1M7HI90</accession>
<dbReference type="GO" id="GO:0005886">
    <property type="term" value="C:plasma membrane"/>
    <property type="evidence" value="ECO:0007669"/>
    <property type="project" value="UniProtKB-SubCell"/>
</dbReference>
<dbReference type="AlphaFoldDB" id="A0A1M7HI90"/>
<evidence type="ECO:0000256" key="9">
    <source>
        <dbReference type="ARBA" id="ARBA00049940"/>
    </source>
</evidence>
<evidence type="ECO:0000256" key="1">
    <source>
        <dbReference type="ARBA" id="ARBA00004651"/>
    </source>
</evidence>
<keyword evidence="10" id="KW-0406">Ion transport</keyword>
<protein>
    <recommendedName>
        <fullName evidence="10">Fluoride-specific ion channel FluC</fullName>
    </recommendedName>
</protein>
<evidence type="ECO:0000313" key="11">
    <source>
        <dbReference type="EMBL" id="SHM28215.1"/>
    </source>
</evidence>
<evidence type="ECO:0000256" key="5">
    <source>
        <dbReference type="ARBA" id="ARBA00023136"/>
    </source>
</evidence>
<dbReference type="NCBIfam" id="TIGR00494">
    <property type="entry name" value="crcB"/>
    <property type="match status" value="1"/>
</dbReference>
<name>A0A1M7HI90_9FIRM</name>
<reference evidence="12" key="1">
    <citation type="submission" date="2016-11" db="EMBL/GenBank/DDBJ databases">
        <authorList>
            <person name="Varghese N."/>
            <person name="Submissions S."/>
        </authorList>
    </citation>
    <scope>NUCLEOTIDE SEQUENCE [LARGE SCALE GENOMIC DNA]</scope>
    <source>
        <strain evidence="12">DSM 18802</strain>
    </source>
</reference>
<keyword evidence="5 10" id="KW-0472">Membrane</keyword>
<keyword evidence="10" id="KW-0813">Transport</keyword>
<evidence type="ECO:0000256" key="2">
    <source>
        <dbReference type="ARBA" id="ARBA00022475"/>
    </source>
</evidence>
<comment type="similarity">
    <text evidence="7 10">Belongs to the fluoride channel Fluc/FEX (TC 1.A.43) family.</text>
</comment>
<dbReference type="PANTHER" id="PTHR28259">
    <property type="entry name" value="FLUORIDE EXPORT PROTEIN 1-RELATED"/>
    <property type="match status" value="1"/>
</dbReference>
<organism evidence="11 12">
    <name type="scientific">Caldanaerovirga acetigignens</name>
    <dbReference type="NCBI Taxonomy" id="447595"/>
    <lineage>
        <taxon>Bacteria</taxon>
        <taxon>Bacillati</taxon>
        <taxon>Bacillota</taxon>
        <taxon>Clostridia</taxon>
        <taxon>Thermosediminibacterales</taxon>
        <taxon>Thermosediminibacteraceae</taxon>
        <taxon>Caldanaerovirga</taxon>
    </lineage>
</organism>
<comment type="subcellular location">
    <subcellularLocation>
        <location evidence="1 10">Cell membrane</location>
        <topology evidence="1 10">Multi-pass membrane protein</topology>
    </subcellularLocation>
</comment>
<evidence type="ECO:0000256" key="8">
    <source>
        <dbReference type="ARBA" id="ARBA00035585"/>
    </source>
</evidence>
<feature type="transmembrane region" description="Helical" evidence="10">
    <location>
        <begin position="36"/>
        <end position="58"/>
    </location>
</feature>
<keyword evidence="2 10" id="KW-1003">Cell membrane</keyword>
<evidence type="ECO:0000256" key="7">
    <source>
        <dbReference type="ARBA" id="ARBA00035120"/>
    </source>
</evidence>
<comment type="function">
    <text evidence="9 10">Fluoride-specific ion channel. Important for reducing fluoride concentration in the cell, thus reducing its toxicity.</text>
</comment>
<dbReference type="EMBL" id="FRCR01000003">
    <property type="protein sequence ID" value="SHM28215.1"/>
    <property type="molecule type" value="Genomic_DNA"/>
</dbReference>
<dbReference type="GO" id="GO:0062054">
    <property type="term" value="F:fluoride channel activity"/>
    <property type="evidence" value="ECO:0007669"/>
    <property type="project" value="UniProtKB-UniRule"/>
</dbReference>
<keyword evidence="10" id="KW-0479">Metal-binding</keyword>
<evidence type="ECO:0000256" key="3">
    <source>
        <dbReference type="ARBA" id="ARBA00022692"/>
    </source>
</evidence>
<gene>
    <name evidence="10" type="primary">fluC</name>
    <name evidence="10" type="synonym">crcB</name>
    <name evidence="11" type="ORF">SAMN05660826_00662</name>
</gene>
<keyword evidence="10" id="KW-0915">Sodium</keyword>
<feature type="transmembrane region" description="Helical" evidence="10">
    <location>
        <begin position="6"/>
        <end position="24"/>
    </location>
</feature>
<evidence type="ECO:0000256" key="10">
    <source>
        <dbReference type="HAMAP-Rule" id="MF_00454"/>
    </source>
</evidence>
<dbReference type="GO" id="GO:0046872">
    <property type="term" value="F:metal ion binding"/>
    <property type="evidence" value="ECO:0007669"/>
    <property type="project" value="UniProtKB-KW"/>
</dbReference>
<keyword evidence="3 10" id="KW-0812">Transmembrane</keyword>
<proteinExistence type="inferred from homology"/>
<feature type="transmembrane region" description="Helical" evidence="10">
    <location>
        <begin position="102"/>
        <end position="128"/>
    </location>
</feature>
<keyword evidence="12" id="KW-1185">Reference proteome</keyword>
<evidence type="ECO:0000313" key="12">
    <source>
        <dbReference type="Proteomes" id="UP000184375"/>
    </source>
</evidence>
<feature type="binding site" evidence="10">
    <location>
        <position position="81"/>
    </location>
    <ligand>
        <name>Na(+)</name>
        <dbReference type="ChEBI" id="CHEBI:29101"/>
        <note>structural</note>
    </ligand>
</feature>
<dbReference type="OrthoDB" id="9815830at2"/>
<dbReference type="RefSeq" id="WP_073254622.1">
    <property type="nucleotide sequence ID" value="NZ_FRCR01000003.1"/>
</dbReference>
<dbReference type="InterPro" id="IPR003691">
    <property type="entry name" value="FluC"/>
</dbReference>
<dbReference type="PANTHER" id="PTHR28259:SF1">
    <property type="entry name" value="FLUORIDE EXPORT PROTEIN 1-RELATED"/>
    <property type="match status" value="1"/>
</dbReference>
<keyword evidence="4 10" id="KW-1133">Transmembrane helix</keyword>
<feature type="binding site" evidence="10">
    <location>
        <position position="78"/>
    </location>
    <ligand>
        <name>Na(+)</name>
        <dbReference type="ChEBI" id="CHEBI:29101"/>
        <note>structural</note>
    </ligand>
</feature>
<dbReference type="GO" id="GO:0140114">
    <property type="term" value="P:cellular detoxification of fluoride"/>
    <property type="evidence" value="ECO:0007669"/>
    <property type="project" value="UniProtKB-UniRule"/>
</dbReference>
<comment type="activity regulation">
    <text evidence="10">Na(+) is not transported, but it plays an essential structural role and its presence is essential for fluoride channel function.</text>
</comment>
<comment type="catalytic activity">
    <reaction evidence="8">
        <text>fluoride(in) = fluoride(out)</text>
        <dbReference type="Rhea" id="RHEA:76159"/>
        <dbReference type="ChEBI" id="CHEBI:17051"/>
    </reaction>
    <physiologicalReaction direction="left-to-right" evidence="8">
        <dbReference type="Rhea" id="RHEA:76160"/>
    </physiologicalReaction>
</comment>